<dbReference type="GO" id="GO:0070573">
    <property type="term" value="F:metallodipeptidase activity"/>
    <property type="evidence" value="ECO:0007669"/>
    <property type="project" value="InterPro"/>
</dbReference>
<dbReference type="Pfam" id="PF01244">
    <property type="entry name" value="Peptidase_M19"/>
    <property type="match status" value="1"/>
</dbReference>
<keyword evidence="2" id="KW-1185">Reference proteome</keyword>
<proteinExistence type="predicted"/>
<evidence type="ECO:0000313" key="1">
    <source>
        <dbReference type="EMBL" id="SDC13607.1"/>
    </source>
</evidence>
<dbReference type="InterPro" id="IPR032466">
    <property type="entry name" value="Metal_Hydrolase"/>
</dbReference>
<name>A0A1G6J4I7_9BACL</name>
<dbReference type="CDD" id="cd01301">
    <property type="entry name" value="rDP_like"/>
    <property type="match status" value="1"/>
</dbReference>
<gene>
    <name evidence="1" type="ORF">SAMN04488112_103177</name>
</gene>
<dbReference type="OrthoDB" id="9804920at2"/>
<dbReference type="PROSITE" id="PS51365">
    <property type="entry name" value="RENAL_DIPEPTIDASE_2"/>
    <property type="match status" value="1"/>
</dbReference>
<dbReference type="InterPro" id="IPR000180">
    <property type="entry name" value="Dipep_AS"/>
</dbReference>
<dbReference type="PROSITE" id="PS00869">
    <property type="entry name" value="RENAL_DIPEPTIDASE_1"/>
    <property type="match status" value="1"/>
</dbReference>
<dbReference type="GO" id="GO:0006508">
    <property type="term" value="P:proteolysis"/>
    <property type="evidence" value="ECO:0007669"/>
    <property type="project" value="InterPro"/>
</dbReference>
<dbReference type="PANTHER" id="PTHR10443">
    <property type="entry name" value="MICROSOMAL DIPEPTIDASE"/>
    <property type="match status" value="1"/>
</dbReference>
<dbReference type="PANTHER" id="PTHR10443:SF12">
    <property type="entry name" value="DIPEPTIDASE"/>
    <property type="match status" value="1"/>
</dbReference>
<dbReference type="SUPFAM" id="SSF51556">
    <property type="entry name" value="Metallo-dependent hydrolases"/>
    <property type="match status" value="1"/>
</dbReference>
<dbReference type="STRING" id="1236220.SAMN04488112_103177"/>
<dbReference type="Proteomes" id="UP000199387">
    <property type="component" value="Unassembled WGS sequence"/>
</dbReference>
<reference evidence="1 2" key="1">
    <citation type="submission" date="2016-10" db="EMBL/GenBank/DDBJ databases">
        <authorList>
            <person name="de Groot N.N."/>
        </authorList>
    </citation>
    <scope>NUCLEOTIDE SEQUENCE [LARGE SCALE GENOMIC DNA]</scope>
    <source>
        <strain evidence="1 2">DSM 45514</strain>
    </source>
</reference>
<dbReference type="AlphaFoldDB" id="A0A1G6J4I7"/>
<accession>A0A1G6J4I7</accession>
<sequence>MRWIDGHCDVLYKMWENPSKKLDFYRRDSALDVNAPAAKETGMLLQVFAVFVPPEVPRSQTWQVALNQVDRFYEEVIRDGRYVRPVQSPDDLFALTRENRMGGLLALEGADALQGDLRHLRLLYRLGLRQVGLTWNGTNEAADGIQEERGGGLTRFGWDLVKEMGRLGMVLDVSHLSIRGFWDVMESDLPVVASHSNARAICSHKRNLLDDQIRALIQKQGLIGITFVPMFVRDDPNAATIDDLLLHIEHICSLGGEQRIAFGSDFDGIDQKIPGLRHIGDLPYLEESLLKRFPEHLVRKWIGENGYHFYMEHL</sequence>
<dbReference type="Gene3D" id="3.20.20.140">
    <property type="entry name" value="Metal-dependent hydrolases"/>
    <property type="match status" value="1"/>
</dbReference>
<evidence type="ECO:0000313" key="2">
    <source>
        <dbReference type="Proteomes" id="UP000199387"/>
    </source>
</evidence>
<protein>
    <submittedName>
        <fullName evidence="1">Membrane dipeptidase</fullName>
    </submittedName>
</protein>
<dbReference type="InterPro" id="IPR008257">
    <property type="entry name" value="Pept_M19"/>
</dbReference>
<dbReference type="EMBL" id="FMZA01000003">
    <property type="protein sequence ID" value="SDC13607.1"/>
    <property type="molecule type" value="Genomic_DNA"/>
</dbReference>
<dbReference type="RefSeq" id="WP_091566633.1">
    <property type="nucleotide sequence ID" value="NZ_FMZA01000003.1"/>
</dbReference>
<organism evidence="1 2">
    <name type="scientific">Melghirimyces thermohalophilus</name>
    <dbReference type="NCBI Taxonomy" id="1236220"/>
    <lineage>
        <taxon>Bacteria</taxon>
        <taxon>Bacillati</taxon>
        <taxon>Bacillota</taxon>
        <taxon>Bacilli</taxon>
        <taxon>Bacillales</taxon>
        <taxon>Thermoactinomycetaceae</taxon>
        <taxon>Melghirimyces</taxon>
    </lineage>
</organism>